<dbReference type="InterPro" id="IPR013154">
    <property type="entry name" value="ADH-like_N"/>
</dbReference>
<dbReference type="SUPFAM" id="SSF51735">
    <property type="entry name" value="NAD(P)-binding Rossmann-fold domains"/>
    <property type="match status" value="1"/>
</dbReference>
<dbReference type="PANTHER" id="PTHR45348">
    <property type="entry name" value="HYPOTHETICAL OXIDOREDUCTASE (EUROFUNG)"/>
    <property type="match status" value="1"/>
</dbReference>
<evidence type="ECO:0000313" key="3">
    <source>
        <dbReference type="EMBL" id="KZL80455.1"/>
    </source>
</evidence>
<evidence type="ECO:0000313" key="4">
    <source>
        <dbReference type="Proteomes" id="UP000076584"/>
    </source>
</evidence>
<comment type="caution">
    <text evidence="3">The sequence shown here is derived from an EMBL/GenBank/DDBJ whole genome shotgun (WGS) entry which is preliminary data.</text>
</comment>
<dbReference type="PANTHER" id="PTHR45348:SF7">
    <property type="entry name" value="ZINC BINDING OXIDOREDUCTASE, PUTATIVE-RELATED"/>
    <property type="match status" value="1"/>
</dbReference>
<dbReference type="EMBL" id="LFIW01001905">
    <property type="protein sequence ID" value="KZL80455.1"/>
    <property type="molecule type" value="Genomic_DNA"/>
</dbReference>
<dbReference type="Gene3D" id="3.90.180.10">
    <property type="entry name" value="Medium-chain alcohol dehydrogenases, catalytic domain"/>
    <property type="match status" value="1"/>
</dbReference>
<evidence type="ECO:0000256" key="2">
    <source>
        <dbReference type="ARBA" id="ARBA00023002"/>
    </source>
</evidence>
<proteinExistence type="inferred from homology"/>
<name>A0A161W0E2_COLIC</name>
<organism evidence="3 4">
    <name type="scientific">Colletotrichum incanum</name>
    <name type="common">Soybean anthracnose fungus</name>
    <dbReference type="NCBI Taxonomy" id="1573173"/>
    <lineage>
        <taxon>Eukaryota</taxon>
        <taxon>Fungi</taxon>
        <taxon>Dikarya</taxon>
        <taxon>Ascomycota</taxon>
        <taxon>Pezizomycotina</taxon>
        <taxon>Sordariomycetes</taxon>
        <taxon>Hypocreomycetidae</taxon>
        <taxon>Glomerellales</taxon>
        <taxon>Glomerellaceae</taxon>
        <taxon>Colletotrichum</taxon>
        <taxon>Colletotrichum spaethianum species complex</taxon>
    </lineage>
</organism>
<dbReference type="SMART" id="SM00829">
    <property type="entry name" value="PKS_ER"/>
    <property type="match status" value="1"/>
</dbReference>
<comment type="similarity">
    <text evidence="1">Belongs to the zinc-containing alcohol dehydrogenase family.</text>
</comment>
<accession>A0A161W0E2</accession>
<gene>
    <name evidence="3" type="ORF">CI238_03439</name>
</gene>
<dbReference type="GO" id="GO:0016651">
    <property type="term" value="F:oxidoreductase activity, acting on NAD(P)H"/>
    <property type="evidence" value="ECO:0007669"/>
    <property type="project" value="InterPro"/>
</dbReference>
<dbReference type="InterPro" id="IPR011032">
    <property type="entry name" value="GroES-like_sf"/>
</dbReference>
<dbReference type="Proteomes" id="UP000076584">
    <property type="component" value="Unassembled WGS sequence"/>
</dbReference>
<dbReference type="STRING" id="1573173.A0A161W0E2"/>
<evidence type="ECO:0000256" key="1">
    <source>
        <dbReference type="ARBA" id="ARBA00008072"/>
    </source>
</evidence>
<protein>
    <submittedName>
        <fullName evidence="3">Alcohol dehydrogenase</fullName>
    </submittedName>
</protein>
<reference evidence="3 4" key="1">
    <citation type="submission" date="2015-06" db="EMBL/GenBank/DDBJ databases">
        <title>Survival trade-offs in plant roots during colonization by closely related pathogenic and mutualistic fungi.</title>
        <authorList>
            <person name="Hacquard S."/>
            <person name="Kracher B."/>
            <person name="Hiruma K."/>
            <person name="Weinman A."/>
            <person name="Muench P."/>
            <person name="Garrido Oter R."/>
            <person name="Ver Loren van Themaat E."/>
            <person name="Dallerey J.-F."/>
            <person name="Damm U."/>
            <person name="Henrissat B."/>
            <person name="Lespinet O."/>
            <person name="Thon M."/>
            <person name="Kemen E."/>
            <person name="McHardy A.C."/>
            <person name="Schulze-Lefert P."/>
            <person name="O'Connell R.J."/>
        </authorList>
    </citation>
    <scope>NUCLEOTIDE SEQUENCE [LARGE SCALE GENOMIC DNA]</scope>
    <source>
        <strain evidence="3 4">MAFF 238704</strain>
    </source>
</reference>
<keyword evidence="2" id="KW-0560">Oxidoreductase</keyword>
<dbReference type="Gene3D" id="3.40.50.720">
    <property type="entry name" value="NAD(P)-binding Rossmann-like Domain"/>
    <property type="match status" value="1"/>
</dbReference>
<dbReference type="InterPro" id="IPR013149">
    <property type="entry name" value="ADH-like_C"/>
</dbReference>
<dbReference type="AlphaFoldDB" id="A0A161W0E2"/>
<dbReference type="SUPFAM" id="SSF50129">
    <property type="entry name" value="GroES-like"/>
    <property type="match status" value="1"/>
</dbReference>
<dbReference type="Pfam" id="PF08240">
    <property type="entry name" value="ADH_N"/>
    <property type="match status" value="1"/>
</dbReference>
<dbReference type="Pfam" id="PF00107">
    <property type="entry name" value="ADH_zinc_N"/>
    <property type="match status" value="1"/>
</dbReference>
<dbReference type="InterPro" id="IPR047122">
    <property type="entry name" value="Trans-enoyl_RdTase-like"/>
</dbReference>
<dbReference type="InterPro" id="IPR020843">
    <property type="entry name" value="ER"/>
</dbReference>
<sequence length="355" mass="37108">MSRSIYLGANGQLTIKDVVETYTPQKSQALVSVSYSGVNLCDLNFFHVGLNSYITGFEFAGIVTAIGPESSLEVGDVVVGLSPVSFPQPSSVGTHQDKAIVESDLTFKIPTGLDLKDAAGLTLVTQTAVDALFNVLGFGLPDAGVFGTDATNKPILIWGGASSVGVAAIQLAKAAGFNPIFTTASAKNHAILQQLGATHCFEYKSPTVTEDIRAAAKELGVTLTTAFDTVGNGLTIPGNDPQRTSPVLVRNSLSVGVPNDSVRLVCTLPVQTDPAFGFCTSYRPAGSVGAMGGPQDPEFPVRSRKIMSHLLSALERVPRHPNVTVVKGGEAGIKEIERVAHGGASLEKVVLEHPI</sequence>
<keyword evidence="4" id="KW-1185">Reference proteome</keyword>
<dbReference type="OrthoDB" id="10257049at2759"/>
<dbReference type="InterPro" id="IPR036291">
    <property type="entry name" value="NAD(P)-bd_dom_sf"/>
</dbReference>
<dbReference type="CDD" id="cd08249">
    <property type="entry name" value="enoyl_reductase_like"/>
    <property type="match status" value="1"/>
</dbReference>